<evidence type="ECO:0008006" key="7">
    <source>
        <dbReference type="Google" id="ProtNLM"/>
    </source>
</evidence>
<dbReference type="Proteomes" id="UP000001949">
    <property type="component" value="Unassembled WGS sequence"/>
</dbReference>
<keyword evidence="6" id="KW-1185">Reference proteome</keyword>
<dbReference type="InParanoid" id="Q4N7C0"/>
<comment type="similarity">
    <text evidence="2">Belongs to the NOC2 family.</text>
</comment>
<dbReference type="GO" id="GO:0005730">
    <property type="term" value="C:nucleolus"/>
    <property type="evidence" value="ECO:0007669"/>
    <property type="project" value="TreeGrafter"/>
</dbReference>
<evidence type="ECO:0000256" key="1">
    <source>
        <dbReference type="ARBA" id="ARBA00004123"/>
    </source>
</evidence>
<dbReference type="InterPro" id="IPR005343">
    <property type="entry name" value="Noc2"/>
</dbReference>
<dbReference type="GO" id="GO:0030691">
    <property type="term" value="C:Noc2p-Noc3p complex"/>
    <property type="evidence" value="ECO:0007669"/>
    <property type="project" value="TreeGrafter"/>
</dbReference>
<dbReference type="KEGG" id="tpv:TP01_0900"/>
<sequence>MKKSRKKINKNKFEDENQVDFVESESEVDSDDSEVEFVDEDSDSEHSQYSSDEDGETNNVDLESDDSEPDFDEDTNLPVLTSKLSQKLLDKASSHTHNSVKNLLSVFSSVVGSVASNKISLKSDTKSPKLDVDKAKMKFKYLKNENKRLLKGTADRFSEPSKSSKKAYVVKDWDVYKIFVSSTFDTMAEYLKSKEVTSKKEDVTASAPLVRKFLSTSLVQLAFILDDFDLTRSCLISLSKTHVVKWICVFKSLNRQFVKIVSSLMCGHPQKHTRVDCFSFLSEYLKCLKDHKLMRVKLSFRSYLVNYTKLSESESKSASNSSLDFLLKRCYSSHVKSVMSGITLKNYGLFKLSQNCISELYLKVPYDNLYVFSFKTIGNLAYNVRREWVNTGKEKKPKKKEDSKENKAKKPLKENTTILSVCSWGFIESVNIWINVLSRSDTKMKTLIYPLVTVINSAIKIKISNKRQMPFVLHLLIALNKLLDGTHKFIPIMSLVFHVLDNIKNFKQTVKSKGTLEKSEDIMMKLRLSGKSVNSSQIYKELYKYVGLILIDHLGILSLNPSFPEYTNCICYHLKRYVNSPEVFNDFRNTISSLLSVLNETNATITKLREGVDESALEGFNVFDPDKIPMHKYRQEFLLKFQQLSRDKFISSLQINDL</sequence>
<gene>
    <name evidence="5" type="ordered locus">TP01_0900</name>
</gene>
<protein>
    <recommendedName>
        <fullName evidence="7">Nucleolar complex protein 2</fullName>
    </recommendedName>
</protein>
<feature type="compositionally biased region" description="Acidic residues" evidence="4">
    <location>
        <begin position="51"/>
        <end position="75"/>
    </location>
</feature>
<dbReference type="GO" id="GO:0005654">
    <property type="term" value="C:nucleoplasm"/>
    <property type="evidence" value="ECO:0007669"/>
    <property type="project" value="TreeGrafter"/>
</dbReference>
<evidence type="ECO:0000313" key="5">
    <source>
        <dbReference type="EMBL" id="EAN34138.1"/>
    </source>
</evidence>
<evidence type="ECO:0000256" key="3">
    <source>
        <dbReference type="ARBA" id="ARBA00023242"/>
    </source>
</evidence>
<name>Q4N7C0_THEPA</name>
<comment type="caution">
    <text evidence="5">The sequence shown here is derived from an EMBL/GenBank/DDBJ whole genome shotgun (WGS) entry which is preliminary data.</text>
</comment>
<dbReference type="STRING" id="5875.Q4N7C0"/>
<accession>Q4N7C0</accession>
<dbReference type="PANTHER" id="PTHR12687:SF4">
    <property type="entry name" value="NUCLEOLAR COMPLEX PROTEIN 2 HOMOLOG"/>
    <property type="match status" value="1"/>
</dbReference>
<feature type="compositionally biased region" description="Acidic residues" evidence="4">
    <location>
        <begin position="16"/>
        <end position="43"/>
    </location>
</feature>
<feature type="compositionally biased region" description="Basic residues" evidence="4">
    <location>
        <begin position="1"/>
        <end position="10"/>
    </location>
</feature>
<organism evidence="5 6">
    <name type="scientific">Theileria parva</name>
    <name type="common">East coast fever infection agent</name>
    <dbReference type="NCBI Taxonomy" id="5875"/>
    <lineage>
        <taxon>Eukaryota</taxon>
        <taxon>Sar</taxon>
        <taxon>Alveolata</taxon>
        <taxon>Apicomplexa</taxon>
        <taxon>Aconoidasida</taxon>
        <taxon>Piroplasmida</taxon>
        <taxon>Theileriidae</taxon>
        <taxon>Theileria</taxon>
    </lineage>
</organism>
<dbReference type="PANTHER" id="PTHR12687">
    <property type="entry name" value="NUCLEOLAR COMPLEX 2 AND RAD4-RELATED"/>
    <property type="match status" value="1"/>
</dbReference>
<evidence type="ECO:0000256" key="2">
    <source>
        <dbReference type="ARBA" id="ARBA00005907"/>
    </source>
</evidence>
<dbReference type="GO" id="GO:0030690">
    <property type="term" value="C:Noc1p-Noc2p complex"/>
    <property type="evidence" value="ECO:0007669"/>
    <property type="project" value="TreeGrafter"/>
</dbReference>
<dbReference type="EMBL" id="AAGK01000001">
    <property type="protein sequence ID" value="EAN34138.1"/>
    <property type="molecule type" value="Genomic_DNA"/>
</dbReference>
<comment type="subcellular location">
    <subcellularLocation>
        <location evidence="1">Nucleus</location>
    </subcellularLocation>
</comment>
<dbReference type="AlphaFoldDB" id="Q4N7C0"/>
<dbReference type="VEuPathDB" id="PiroplasmaDB:TpMuguga_01g00900"/>
<dbReference type="RefSeq" id="XP_766421.1">
    <property type="nucleotide sequence ID" value="XM_761328.1"/>
</dbReference>
<dbReference type="GO" id="GO:0042273">
    <property type="term" value="P:ribosomal large subunit biogenesis"/>
    <property type="evidence" value="ECO:0007669"/>
    <property type="project" value="TreeGrafter"/>
</dbReference>
<dbReference type="GeneID" id="3503105"/>
<keyword evidence="3" id="KW-0539">Nucleus</keyword>
<evidence type="ECO:0000313" key="6">
    <source>
        <dbReference type="Proteomes" id="UP000001949"/>
    </source>
</evidence>
<evidence type="ECO:0000256" key="4">
    <source>
        <dbReference type="SAM" id="MobiDB-lite"/>
    </source>
</evidence>
<dbReference type="Pfam" id="PF03715">
    <property type="entry name" value="Noc2"/>
    <property type="match status" value="1"/>
</dbReference>
<feature type="region of interest" description="Disordered" evidence="4">
    <location>
        <begin position="1"/>
        <end position="77"/>
    </location>
</feature>
<reference evidence="5 6" key="1">
    <citation type="journal article" date="2005" name="Science">
        <title>Genome sequence of Theileria parva, a bovine pathogen that transforms lymphocytes.</title>
        <authorList>
            <person name="Gardner M.J."/>
            <person name="Bishop R."/>
            <person name="Shah T."/>
            <person name="de Villiers E.P."/>
            <person name="Carlton J.M."/>
            <person name="Hall N."/>
            <person name="Ren Q."/>
            <person name="Paulsen I.T."/>
            <person name="Pain A."/>
            <person name="Berriman M."/>
            <person name="Wilson R.J.M."/>
            <person name="Sato S."/>
            <person name="Ralph S.A."/>
            <person name="Mann D.J."/>
            <person name="Xiong Z."/>
            <person name="Shallom S.J."/>
            <person name="Weidman J."/>
            <person name="Jiang L."/>
            <person name="Lynn J."/>
            <person name="Weaver B."/>
            <person name="Shoaibi A."/>
            <person name="Domingo A.R."/>
            <person name="Wasawo D."/>
            <person name="Crabtree J."/>
            <person name="Wortman J.R."/>
            <person name="Haas B."/>
            <person name="Angiuoli S.V."/>
            <person name="Creasy T.H."/>
            <person name="Lu C."/>
            <person name="Suh B."/>
            <person name="Silva J.C."/>
            <person name="Utterback T.R."/>
            <person name="Feldblyum T.V."/>
            <person name="Pertea M."/>
            <person name="Allen J."/>
            <person name="Nierman W.C."/>
            <person name="Taracha E.L.N."/>
            <person name="Salzberg S.L."/>
            <person name="White O.R."/>
            <person name="Fitzhugh H.A."/>
            <person name="Morzaria S."/>
            <person name="Venter J.C."/>
            <person name="Fraser C.M."/>
            <person name="Nene V."/>
        </authorList>
    </citation>
    <scope>NUCLEOTIDE SEQUENCE [LARGE SCALE GENOMIC DNA]</scope>
    <source>
        <strain evidence="5 6">Muguga</strain>
    </source>
</reference>
<dbReference type="eggNOG" id="KOG2256">
    <property type="taxonomic scope" value="Eukaryota"/>
</dbReference>
<dbReference type="OMA" id="KRCYSSH"/>
<proteinExistence type="inferred from homology"/>